<name>A0ABR9UP61_9CHRO</name>
<evidence type="ECO:0000313" key="2">
    <source>
        <dbReference type="EMBL" id="MBE9190080.1"/>
    </source>
</evidence>
<dbReference type="EMBL" id="JADEWN010000011">
    <property type="protein sequence ID" value="MBE9190080.1"/>
    <property type="molecule type" value="Genomic_DNA"/>
</dbReference>
<accession>A0ABR9UP61</accession>
<sequence>MLNSPRSANYKFTNNAVGQSDKQPRSLTQSQETVYSFLLENVKQYSAETVLQQFTDLFIFPPQITNLDHLQAIQEIIASNNKEEFYNTIKRCCYILLNNWKITKKTQYVEHLIAIFENISDNQPTTTPTQNHLRMWVKDFVSSENYTEVKAFADKCQVQGQARWNKSYTSHILMAQSNDIKKPIEQREAARNEASRLKYQFKFDLAMYMASSQSSKIDKHKNPTNLPDEVLRLIKLIVAKRDPTSYASNANLFLKQTKNLNYRQFKERLEKFLVYSSTNSEVGDTSGINLSKKLITLNTNYNEKEPTDALILRTCNKIIEYLITENHHEPSPMFLTLISQGTPLTLVMLLIKILLICKGCRAHLETCIAELIRYYENFSEKERNKMTTFLDIFNVMCAIYIDNIPVKLN</sequence>
<reference evidence="2 3" key="1">
    <citation type="submission" date="2020-10" db="EMBL/GenBank/DDBJ databases">
        <authorList>
            <person name="Castelo-Branco R."/>
            <person name="Eusebio N."/>
            <person name="Adriana R."/>
            <person name="Vieira A."/>
            <person name="Brugerolle De Fraissinette N."/>
            <person name="Rezende De Castro R."/>
            <person name="Schneider M.P."/>
            <person name="Vasconcelos V."/>
            <person name="Leao P.N."/>
        </authorList>
    </citation>
    <scope>NUCLEOTIDE SEQUENCE [LARGE SCALE GENOMIC DNA]</scope>
    <source>
        <strain evidence="2 3">LEGE 06123</strain>
    </source>
</reference>
<gene>
    <name evidence="2" type="ORF">IQ230_06835</name>
</gene>
<evidence type="ECO:0000256" key="1">
    <source>
        <dbReference type="SAM" id="MobiDB-lite"/>
    </source>
</evidence>
<feature type="region of interest" description="Disordered" evidence="1">
    <location>
        <begin position="1"/>
        <end position="25"/>
    </location>
</feature>
<protein>
    <submittedName>
        <fullName evidence="2">Uncharacterized protein</fullName>
    </submittedName>
</protein>
<proteinExistence type="predicted"/>
<evidence type="ECO:0000313" key="3">
    <source>
        <dbReference type="Proteomes" id="UP000651156"/>
    </source>
</evidence>
<keyword evidence="3" id="KW-1185">Reference proteome</keyword>
<dbReference type="Proteomes" id="UP000651156">
    <property type="component" value="Unassembled WGS sequence"/>
</dbReference>
<comment type="caution">
    <text evidence="2">The sequence shown here is derived from an EMBL/GenBank/DDBJ whole genome shotgun (WGS) entry which is preliminary data.</text>
</comment>
<dbReference type="RefSeq" id="WP_193931284.1">
    <property type="nucleotide sequence ID" value="NZ_CAWPMZ010000016.1"/>
</dbReference>
<organism evidence="2 3">
    <name type="scientific">Gloeocapsopsis crepidinum LEGE 06123</name>
    <dbReference type="NCBI Taxonomy" id="588587"/>
    <lineage>
        <taxon>Bacteria</taxon>
        <taxon>Bacillati</taxon>
        <taxon>Cyanobacteriota</taxon>
        <taxon>Cyanophyceae</taxon>
        <taxon>Oscillatoriophycideae</taxon>
        <taxon>Chroococcales</taxon>
        <taxon>Chroococcaceae</taxon>
        <taxon>Gloeocapsopsis</taxon>
    </lineage>
</organism>